<dbReference type="PANTHER" id="PTHR19288">
    <property type="entry name" value="4-NITROPHENYLPHOSPHATASE-RELATED"/>
    <property type="match status" value="1"/>
</dbReference>
<dbReference type="InterPro" id="IPR010021">
    <property type="entry name" value="PGPP1/Gep4"/>
</dbReference>
<sequence>MTWNKLLQPDLILEGSVLNLTPDIIQKYQLKGLVLDVDETLVPVRVGTASPELQQWVAQIRPFTSLWLVSNNLSEARIGGIARSLNLPYYLGAAKPSRRKIRAALREMNLPVQQVAMVGDRLFTDVLAGNRLGMFTILVEPIVHPDAVLRSHPIRNFEVLVSEILGATITPKKQRVTKRYKG</sequence>
<gene>
    <name evidence="1" type="ORF">PI95_028485</name>
</gene>
<dbReference type="PANTHER" id="PTHR19288:SF25">
    <property type="entry name" value="PHOSPHATIDYLGLYCEROPHOSPHATASE GEP4, MITOCHONDRIAL"/>
    <property type="match status" value="1"/>
</dbReference>
<accession>A0A846HG65</accession>
<evidence type="ECO:0000313" key="1">
    <source>
        <dbReference type="EMBL" id="NEU76352.1"/>
    </source>
</evidence>
<dbReference type="GO" id="GO:0005737">
    <property type="term" value="C:cytoplasm"/>
    <property type="evidence" value="ECO:0007669"/>
    <property type="project" value="TreeGrafter"/>
</dbReference>
<dbReference type="SUPFAM" id="SSF56784">
    <property type="entry name" value="HAD-like"/>
    <property type="match status" value="1"/>
</dbReference>
<keyword evidence="2" id="KW-1185">Reference proteome</keyword>
<dbReference type="RefSeq" id="WP_039752334.1">
    <property type="nucleotide sequence ID" value="NZ_JTCM02000106.1"/>
</dbReference>
<proteinExistence type="predicted"/>
<dbReference type="EMBL" id="JTCM02000106">
    <property type="protein sequence ID" value="NEU76352.1"/>
    <property type="molecule type" value="Genomic_DNA"/>
</dbReference>
<name>A0A846HG65_9CYAN</name>
<dbReference type="Pfam" id="PF13242">
    <property type="entry name" value="Hydrolase_like"/>
    <property type="match status" value="1"/>
</dbReference>
<dbReference type="NCBIfam" id="TIGR01668">
    <property type="entry name" value="YqeG_hyp_ppase"/>
    <property type="match status" value="1"/>
</dbReference>
<comment type="caution">
    <text evidence="1">The sequence shown here is derived from an EMBL/GenBank/DDBJ whole genome shotgun (WGS) entry which is preliminary data.</text>
</comment>
<dbReference type="GO" id="GO:0008962">
    <property type="term" value="F:phosphatidylglycerophosphatase activity"/>
    <property type="evidence" value="ECO:0007669"/>
    <property type="project" value="InterPro"/>
</dbReference>
<dbReference type="InterPro" id="IPR036412">
    <property type="entry name" value="HAD-like_sf"/>
</dbReference>
<dbReference type="InterPro" id="IPR023214">
    <property type="entry name" value="HAD_sf"/>
</dbReference>
<dbReference type="Proteomes" id="UP000031549">
    <property type="component" value="Unassembled WGS sequence"/>
</dbReference>
<organism evidence="1 2">
    <name type="scientific">Hassallia byssoidea VB512170</name>
    <dbReference type="NCBI Taxonomy" id="1304833"/>
    <lineage>
        <taxon>Bacteria</taxon>
        <taxon>Bacillati</taxon>
        <taxon>Cyanobacteriota</taxon>
        <taxon>Cyanophyceae</taxon>
        <taxon>Nostocales</taxon>
        <taxon>Tolypothrichaceae</taxon>
        <taxon>Hassallia</taxon>
    </lineage>
</organism>
<reference evidence="1 2" key="1">
    <citation type="journal article" date="2015" name="Genome Announc.">
        <title>Draft Genome Sequence of Cyanobacterium Hassallia byssoidea Strain VB512170, Isolated from Monuments in India.</title>
        <authorList>
            <person name="Singh D."/>
            <person name="Chandrababunaidu M.M."/>
            <person name="Panda A."/>
            <person name="Sen D."/>
            <person name="Bhattacharyya S."/>
            <person name="Adhikary S.P."/>
            <person name="Tripathy S."/>
        </authorList>
    </citation>
    <scope>NUCLEOTIDE SEQUENCE [LARGE SCALE GENOMIC DNA]</scope>
    <source>
        <strain evidence="1 2">VB512170</strain>
    </source>
</reference>
<dbReference type="Gene3D" id="3.40.50.1000">
    <property type="entry name" value="HAD superfamily/HAD-like"/>
    <property type="match status" value="1"/>
</dbReference>
<protein>
    <submittedName>
        <fullName evidence="1">YqeG family HAD IIIA-type phosphatase</fullName>
    </submittedName>
</protein>
<dbReference type="AlphaFoldDB" id="A0A846HG65"/>
<evidence type="ECO:0000313" key="2">
    <source>
        <dbReference type="Proteomes" id="UP000031549"/>
    </source>
</evidence>